<organism evidence="5">
    <name type="scientific">Harpegnathos saltator</name>
    <name type="common">Jerdon's jumping ant</name>
    <dbReference type="NCBI Taxonomy" id="610380"/>
    <lineage>
        <taxon>Eukaryota</taxon>
        <taxon>Metazoa</taxon>
        <taxon>Ecdysozoa</taxon>
        <taxon>Arthropoda</taxon>
        <taxon>Hexapoda</taxon>
        <taxon>Insecta</taxon>
        <taxon>Pterygota</taxon>
        <taxon>Neoptera</taxon>
        <taxon>Endopterygota</taxon>
        <taxon>Hymenoptera</taxon>
        <taxon>Apocrita</taxon>
        <taxon>Aculeata</taxon>
        <taxon>Formicoidea</taxon>
        <taxon>Formicidae</taxon>
        <taxon>Ponerinae</taxon>
        <taxon>Ponerini</taxon>
        <taxon>Harpegnathos</taxon>
    </lineage>
</organism>
<dbReference type="Proteomes" id="UP000008237">
    <property type="component" value="Unassembled WGS sequence"/>
</dbReference>
<reference evidence="4 5" key="1">
    <citation type="journal article" date="2010" name="Science">
        <title>Genomic comparison of the ants Camponotus floridanus and Harpegnathos saltator.</title>
        <authorList>
            <person name="Bonasio R."/>
            <person name="Zhang G."/>
            <person name="Ye C."/>
            <person name="Mutti N.S."/>
            <person name="Fang X."/>
            <person name="Qin N."/>
            <person name="Donahue G."/>
            <person name="Yang P."/>
            <person name="Li Q."/>
            <person name="Li C."/>
            <person name="Zhang P."/>
            <person name="Huang Z."/>
            <person name="Berger S.L."/>
            <person name="Reinberg D."/>
            <person name="Wang J."/>
            <person name="Liebig J."/>
        </authorList>
    </citation>
    <scope>NUCLEOTIDE SEQUENCE [LARGE SCALE GENOMIC DNA]</scope>
    <source>
        <strain evidence="4 5">R22 G/1</strain>
    </source>
</reference>
<evidence type="ECO:0000256" key="1">
    <source>
        <dbReference type="SAM" id="Coils"/>
    </source>
</evidence>
<feature type="domain" description="Kinesin-like protein Kif23 Arf6-interacting" evidence="3">
    <location>
        <begin position="208"/>
        <end position="311"/>
    </location>
</feature>
<sequence>MSLKKENTSLRTCNDQQKKTISSLEELVYKLDNQIDSLLHKLNNANDALRSMQQEVRNRDKQLKQYATDKQKIIQKCSNKIQAETDRMAKELETKLQEQREQLESHIKKKDQKLKLVKQILLNNDNTMSDDATITAQSDSNSNTERPEEPVSTTFVKKPFVVATTDPQALSTSTIVLTDAIAKSDSEATKNASDPVELCRLSRRDKIPVVNLRYQQSRNSSKWIDHRPGQMVPIGTIFQPQTPSKHSITKLTNPKPFMTRSARYCLYAQEQDTDGELETKLYKADVLPTCSGGAQVVFNDIECLKQVSPARQKQHSKPVNAESSSANL</sequence>
<gene>
    <name evidence="4" type="ORF">EAI_01648</name>
</gene>
<dbReference type="EMBL" id="GL450241">
    <property type="protein sequence ID" value="EFN81281.1"/>
    <property type="molecule type" value="Genomic_DNA"/>
</dbReference>
<evidence type="ECO:0000313" key="4">
    <source>
        <dbReference type="EMBL" id="EFN81281.1"/>
    </source>
</evidence>
<protein>
    <submittedName>
        <fullName evidence="4">Kinesin-like protein KIF23</fullName>
    </submittedName>
</protein>
<dbReference type="STRING" id="610380.E2BSN5"/>
<feature type="compositionally biased region" description="Polar residues" evidence="2">
    <location>
        <begin position="131"/>
        <end position="144"/>
    </location>
</feature>
<dbReference type="Pfam" id="PF16540">
    <property type="entry name" value="MKLP1_Arf_bdg"/>
    <property type="match status" value="1"/>
</dbReference>
<feature type="region of interest" description="Disordered" evidence="2">
    <location>
        <begin position="309"/>
        <end position="328"/>
    </location>
</feature>
<dbReference type="OMA" id="RWINHRP"/>
<dbReference type="InterPro" id="IPR038105">
    <property type="entry name" value="Kif23_Arf-bd_sf"/>
</dbReference>
<dbReference type="Gene3D" id="2.60.40.4330">
    <property type="entry name" value="Kinesin-like protein Kif23, Arf6-interacting domain"/>
    <property type="match status" value="1"/>
</dbReference>
<feature type="coiled-coil region" evidence="1">
    <location>
        <begin position="35"/>
        <end position="116"/>
    </location>
</feature>
<dbReference type="OrthoDB" id="8123163at2759"/>
<dbReference type="AlphaFoldDB" id="E2BSN5"/>
<evidence type="ECO:0000256" key="2">
    <source>
        <dbReference type="SAM" id="MobiDB-lite"/>
    </source>
</evidence>
<name>E2BSN5_HARSA</name>
<dbReference type="InParanoid" id="E2BSN5"/>
<evidence type="ECO:0000259" key="3">
    <source>
        <dbReference type="Pfam" id="PF16540"/>
    </source>
</evidence>
<proteinExistence type="predicted"/>
<feature type="region of interest" description="Disordered" evidence="2">
    <location>
        <begin position="131"/>
        <end position="151"/>
    </location>
</feature>
<keyword evidence="1" id="KW-0175">Coiled coil</keyword>
<keyword evidence="5" id="KW-1185">Reference proteome</keyword>
<evidence type="ECO:0000313" key="5">
    <source>
        <dbReference type="Proteomes" id="UP000008237"/>
    </source>
</evidence>
<dbReference type="InterPro" id="IPR032384">
    <property type="entry name" value="Kif23_Arf-bd"/>
</dbReference>
<accession>E2BSN5</accession>